<keyword evidence="2" id="KW-1185">Reference proteome</keyword>
<evidence type="ECO:0000313" key="2">
    <source>
        <dbReference type="Proteomes" id="UP000644115"/>
    </source>
</evidence>
<protein>
    <submittedName>
        <fullName evidence="1">Uncharacterized protein</fullName>
    </submittedName>
</protein>
<comment type="caution">
    <text evidence="1">The sequence shown here is derived from an EMBL/GenBank/DDBJ whole genome shotgun (WGS) entry which is preliminary data.</text>
</comment>
<reference evidence="1" key="1">
    <citation type="submission" date="2020-08" db="EMBL/GenBank/DDBJ databases">
        <authorList>
            <person name="Liu C."/>
            <person name="Sun Q."/>
        </authorList>
    </citation>
    <scope>NUCLEOTIDE SEQUENCE</scope>
    <source>
        <strain evidence="1">BX16</strain>
    </source>
</reference>
<evidence type="ECO:0000313" key="1">
    <source>
        <dbReference type="EMBL" id="MBC5999431.1"/>
    </source>
</evidence>
<dbReference type="EMBL" id="JACRWC010000067">
    <property type="protein sequence ID" value="MBC5999431.1"/>
    <property type="molecule type" value="Genomic_DNA"/>
</dbReference>
<gene>
    <name evidence="1" type="ORF">H8876_05405</name>
</gene>
<accession>A0A923NE35</accession>
<name>A0A923NE35_9FIRM</name>
<dbReference type="AlphaFoldDB" id="A0A923NE35"/>
<proteinExistence type="predicted"/>
<organism evidence="1 2">
    <name type="scientific">Lentihominibacter faecis</name>
    <dbReference type="NCBI Taxonomy" id="2764712"/>
    <lineage>
        <taxon>Bacteria</taxon>
        <taxon>Bacillati</taxon>
        <taxon>Bacillota</taxon>
        <taxon>Clostridia</taxon>
        <taxon>Peptostreptococcales</taxon>
        <taxon>Anaerovoracaceae</taxon>
        <taxon>Lentihominibacter</taxon>
    </lineage>
</organism>
<sequence>MDEEIRKARSRQYGSFLYCPNRDCLCFGRETDLECKHESCILDDPEYQALQKRIEENRKRNELNALRENSNTSHRQVIRRQTKTAAEMLEERIRRKEQYARECYRANYPKRGDDIVYEIVRLRAKLRKLKEGGR</sequence>
<dbReference type="RefSeq" id="WP_249286868.1">
    <property type="nucleotide sequence ID" value="NZ_JACRWC010000067.1"/>
</dbReference>
<dbReference type="Proteomes" id="UP000644115">
    <property type="component" value="Unassembled WGS sequence"/>
</dbReference>